<dbReference type="AlphaFoldDB" id="A0A4U7KLZ7"/>
<organism evidence="7 8">
    <name type="scientific">Sporisorium graminicola</name>
    <dbReference type="NCBI Taxonomy" id="280036"/>
    <lineage>
        <taxon>Eukaryota</taxon>
        <taxon>Fungi</taxon>
        <taxon>Dikarya</taxon>
        <taxon>Basidiomycota</taxon>
        <taxon>Ustilaginomycotina</taxon>
        <taxon>Ustilaginomycetes</taxon>
        <taxon>Ustilaginales</taxon>
        <taxon>Ustilaginaceae</taxon>
        <taxon>Sporisorium</taxon>
    </lineage>
</organism>
<evidence type="ECO:0000256" key="2">
    <source>
        <dbReference type="ARBA" id="ARBA00006824"/>
    </source>
</evidence>
<keyword evidence="5" id="KW-0472">Membrane</keyword>
<evidence type="ECO:0000256" key="1">
    <source>
        <dbReference type="ARBA" id="ARBA00004141"/>
    </source>
</evidence>
<dbReference type="KEGG" id="sgra:EX895_005867"/>
<evidence type="ECO:0000256" key="5">
    <source>
        <dbReference type="ARBA" id="ARBA00023136"/>
    </source>
</evidence>
<reference evidence="7 8" key="1">
    <citation type="submission" date="2019-05" db="EMBL/GenBank/DDBJ databases">
        <title>Sporisorium graminicola CBS 10092 draft sequencing and annotation.</title>
        <authorList>
            <person name="Solano-Gonzalez S."/>
            <person name="Caddick M.X."/>
            <person name="Darby A."/>
        </authorList>
    </citation>
    <scope>NUCLEOTIDE SEQUENCE [LARGE SCALE GENOMIC DNA]</scope>
    <source>
        <strain evidence="7 8">CBS 10092</strain>
    </source>
</reference>
<dbReference type="GO" id="GO:0005739">
    <property type="term" value="C:mitochondrion"/>
    <property type="evidence" value="ECO:0007669"/>
    <property type="project" value="TreeGrafter"/>
</dbReference>
<comment type="subcellular location">
    <subcellularLocation>
        <location evidence="1">Membrane</location>
        <topology evidence="1">Multi-pass membrane protein</topology>
    </subcellularLocation>
</comment>
<evidence type="ECO:0008006" key="9">
    <source>
        <dbReference type="Google" id="ProtNLM"/>
    </source>
</evidence>
<dbReference type="PANTHER" id="PTHR11266">
    <property type="entry name" value="PEROXISOMAL MEMBRANE PROTEIN 2, PXMP2 MPV17"/>
    <property type="match status" value="1"/>
</dbReference>
<accession>A0A4U7KLZ7</accession>
<evidence type="ECO:0000313" key="7">
    <source>
        <dbReference type="EMBL" id="TKY84787.1"/>
    </source>
</evidence>
<dbReference type="OrthoDB" id="430207at2759"/>
<dbReference type="InterPro" id="IPR007248">
    <property type="entry name" value="Mpv17_PMP22"/>
</dbReference>
<evidence type="ECO:0000313" key="8">
    <source>
        <dbReference type="Proteomes" id="UP000306050"/>
    </source>
</evidence>
<evidence type="ECO:0000256" key="6">
    <source>
        <dbReference type="RuleBase" id="RU363053"/>
    </source>
</evidence>
<dbReference type="Pfam" id="PF04117">
    <property type="entry name" value="Mpv17_PMP22"/>
    <property type="match status" value="1"/>
</dbReference>
<protein>
    <recommendedName>
        <fullName evidence="9">Protein SYM1</fullName>
    </recommendedName>
</protein>
<dbReference type="Proteomes" id="UP000306050">
    <property type="component" value="Chromosome SGRAM_8"/>
</dbReference>
<name>A0A4U7KLZ7_9BASI</name>
<evidence type="ECO:0000256" key="4">
    <source>
        <dbReference type="ARBA" id="ARBA00022989"/>
    </source>
</evidence>
<proteinExistence type="inferred from homology"/>
<gene>
    <name evidence="7" type="ORF">EX895_005867</name>
</gene>
<sequence>MSAFTRFIAATSSTLPRQCLTGGVLFATGDTIAQQLVEKRRSKHDVPRTLRLALYGGCVFSPLASLWFGKVLERVQFSSKAANIATKVALDQGIASPAFVAMFFGVTTLMNGSGPEAAKQKVKDNWWETLKTAWGLWIPVQALNMAVVPPNQRLLFVNVVSIFWNTFLSIKGAGGKEGTVESKVGKAVELVEAKVDKLH</sequence>
<keyword evidence="8" id="KW-1185">Reference proteome</keyword>
<comment type="caution">
    <text evidence="7">The sequence shown here is derived from an EMBL/GenBank/DDBJ whole genome shotgun (WGS) entry which is preliminary data.</text>
</comment>
<dbReference type="EMBL" id="SRRM01000021">
    <property type="protein sequence ID" value="TKY84787.1"/>
    <property type="molecule type" value="Genomic_DNA"/>
</dbReference>
<dbReference type="GO" id="GO:0016020">
    <property type="term" value="C:membrane"/>
    <property type="evidence" value="ECO:0007669"/>
    <property type="project" value="UniProtKB-SubCell"/>
</dbReference>
<evidence type="ECO:0000256" key="3">
    <source>
        <dbReference type="ARBA" id="ARBA00022692"/>
    </source>
</evidence>
<dbReference type="PANTHER" id="PTHR11266:SF17">
    <property type="entry name" value="PROTEIN MPV17"/>
    <property type="match status" value="1"/>
</dbReference>
<keyword evidence="4" id="KW-1133">Transmembrane helix</keyword>
<keyword evidence="3" id="KW-0812">Transmembrane</keyword>
<dbReference type="GeneID" id="40728762"/>
<comment type="similarity">
    <text evidence="2 6">Belongs to the peroxisomal membrane protein PXMP2/4 family.</text>
</comment>
<dbReference type="RefSeq" id="XP_029736772.1">
    <property type="nucleotide sequence ID" value="XM_029886459.1"/>
</dbReference>